<evidence type="ECO:0000313" key="9">
    <source>
        <dbReference type="Proteomes" id="UP000253727"/>
    </source>
</evidence>
<feature type="transmembrane region" description="Helical" evidence="7">
    <location>
        <begin position="407"/>
        <end position="426"/>
    </location>
</feature>
<evidence type="ECO:0000256" key="1">
    <source>
        <dbReference type="ARBA" id="ARBA00004651"/>
    </source>
</evidence>
<dbReference type="InterPro" id="IPR002797">
    <property type="entry name" value="Polysacc_synth"/>
</dbReference>
<evidence type="ECO:0000256" key="3">
    <source>
        <dbReference type="ARBA" id="ARBA00022692"/>
    </source>
</evidence>
<keyword evidence="2" id="KW-1003">Cell membrane</keyword>
<keyword evidence="4 7" id="KW-1133">Transmembrane helix</keyword>
<feature type="transmembrane region" description="Helical" evidence="7">
    <location>
        <begin position="54"/>
        <end position="76"/>
    </location>
</feature>
<dbReference type="GO" id="GO:0005886">
    <property type="term" value="C:plasma membrane"/>
    <property type="evidence" value="ECO:0007669"/>
    <property type="project" value="UniProtKB-SubCell"/>
</dbReference>
<gene>
    <name evidence="8" type="ORF">HME9302_01707</name>
</gene>
<evidence type="ECO:0000256" key="2">
    <source>
        <dbReference type="ARBA" id="ARBA00022475"/>
    </source>
</evidence>
<dbReference type="RefSeq" id="WP_181815717.1">
    <property type="nucleotide sequence ID" value="NZ_QBKA01000002.1"/>
</dbReference>
<reference evidence="8 9" key="1">
    <citation type="submission" date="2018-04" db="EMBL/GenBank/DDBJ databases">
        <title>Altererythrobacter sp. HME9302 genome sequencing and assembly.</title>
        <authorList>
            <person name="Kang H."/>
            <person name="Kim H."/>
            <person name="Joh K."/>
        </authorList>
    </citation>
    <scope>NUCLEOTIDE SEQUENCE [LARGE SCALE GENOMIC DNA]</scope>
    <source>
        <strain evidence="8 9">HME9302</strain>
    </source>
</reference>
<keyword evidence="9" id="KW-1185">Reference proteome</keyword>
<feature type="transmembrane region" description="Helical" evidence="7">
    <location>
        <begin position="432"/>
        <end position="453"/>
    </location>
</feature>
<evidence type="ECO:0000256" key="6">
    <source>
        <dbReference type="SAM" id="MobiDB-lite"/>
    </source>
</evidence>
<name>A0A369QC60_9SPHN</name>
<keyword evidence="3 7" id="KW-0812">Transmembrane</keyword>
<evidence type="ECO:0000256" key="7">
    <source>
        <dbReference type="SAM" id="Phobius"/>
    </source>
</evidence>
<evidence type="ECO:0000313" key="8">
    <source>
        <dbReference type="EMBL" id="RDC60499.1"/>
    </source>
</evidence>
<comment type="caution">
    <text evidence="8">The sequence shown here is derived from an EMBL/GenBank/DDBJ whole genome shotgun (WGS) entry which is preliminary data.</text>
</comment>
<feature type="transmembrane region" description="Helical" evidence="7">
    <location>
        <begin position="261"/>
        <end position="280"/>
    </location>
</feature>
<dbReference type="EMBL" id="QBKA01000002">
    <property type="protein sequence ID" value="RDC60499.1"/>
    <property type="molecule type" value="Genomic_DNA"/>
</dbReference>
<dbReference type="Pfam" id="PF01943">
    <property type="entry name" value="Polysacc_synt"/>
    <property type="match status" value="1"/>
</dbReference>
<feature type="transmembrane region" description="Helical" evidence="7">
    <location>
        <begin position="300"/>
        <end position="319"/>
    </location>
</feature>
<protein>
    <submittedName>
        <fullName evidence="8">Uncharacterized protein</fullName>
    </submittedName>
</protein>
<sequence length="469" mass="49259">MAVPPTSPGKTAPGSPGRSTSDMPTKRRARFDRWLASGRSLASGPIARASGTSLAIRLASLALLFAQAVLTARLLGPAGYGTVASVLAVVHILVMFAILGMGSLAVREIPVRLTARQPKELAAFVRFSFLLVLGCSVLIALVAATLAIPVLGGNMLTGFAAILGGLLIVPLAMLALLKGWAQGFGRIALSLLPADVVRPALLVIVLGFAAFTGVRFAPEDYFIWALASALVALFIAAIALWRDKLRELPKPAGTPHARRSLANAMPFLGIGLAAILQGEINTLLLAALAGPEETGLFQPVARLLPILTLPVQAATFAYAPRMAELREQGEFERIRSITRIFTLTTGFLTLALALVICIAGPWLMLAFGRDFVASAPLLWIVAGGVVVSTFFGPMGHLLTMCGKGREAFLSQLCGVFANLILALWLVPRVGATGAAIAMAASLVVLTSITFWAARARLDVYSHETSGVQA</sequence>
<feature type="transmembrane region" description="Helical" evidence="7">
    <location>
        <begin position="156"/>
        <end position="177"/>
    </location>
</feature>
<feature type="transmembrane region" description="Helical" evidence="7">
    <location>
        <begin position="221"/>
        <end position="241"/>
    </location>
</feature>
<dbReference type="PANTHER" id="PTHR30250:SF11">
    <property type="entry name" value="O-ANTIGEN TRANSPORTER-RELATED"/>
    <property type="match status" value="1"/>
</dbReference>
<accession>A0A369QC60</accession>
<dbReference type="PANTHER" id="PTHR30250">
    <property type="entry name" value="PST FAMILY PREDICTED COLANIC ACID TRANSPORTER"/>
    <property type="match status" value="1"/>
</dbReference>
<feature type="transmembrane region" description="Helical" evidence="7">
    <location>
        <begin position="127"/>
        <end position="150"/>
    </location>
</feature>
<feature type="transmembrane region" description="Helical" evidence="7">
    <location>
        <begin position="377"/>
        <end position="395"/>
    </location>
</feature>
<feature type="region of interest" description="Disordered" evidence="6">
    <location>
        <begin position="1"/>
        <end position="25"/>
    </location>
</feature>
<organism evidence="8 9">
    <name type="scientific">Alteripontixanthobacter maritimus</name>
    <dbReference type="NCBI Taxonomy" id="2161824"/>
    <lineage>
        <taxon>Bacteria</taxon>
        <taxon>Pseudomonadati</taxon>
        <taxon>Pseudomonadota</taxon>
        <taxon>Alphaproteobacteria</taxon>
        <taxon>Sphingomonadales</taxon>
        <taxon>Erythrobacteraceae</taxon>
        <taxon>Alteripontixanthobacter</taxon>
    </lineage>
</organism>
<evidence type="ECO:0000256" key="5">
    <source>
        <dbReference type="ARBA" id="ARBA00023136"/>
    </source>
</evidence>
<comment type="subcellular location">
    <subcellularLocation>
        <location evidence="1">Cell membrane</location>
        <topology evidence="1">Multi-pass membrane protein</topology>
    </subcellularLocation>
</comment>
<feature type="transmembrane region" description="Helical" evidence="7">
    <location>
        <begin position="82"/>
        <end position="106"/>
    </location>
</feature>
<keyword evidence="5 7" id="KW-0472">Membrane</keyword>
<evidence type="ECO:0000256" key="4">
    <source>
        <dbReference type="ARBA" id="ARBA00022989"/>
    </source>
</evidence>
<feature type="transmembrane region" description="Helical" evidence="7">
    <location>
        <begin position="340"/>
        <end position="365"/>
    </location>
</feature>
<dbReference type="Proteomes" id="UP000253727">
    <property type="component" value="Unassembled WGS sequence"/>
</dbReference>
<proteinExistence type="predicted"/>
<dbReference type="AlphaFoldDB" id="A0A369QC60"/>
<dbReference type="InterPro" id="IPR050833">
    <property type="entry name" value="Poly_Biosynth_Transport"/>
</dbReference>
<feature type="transmembrane region" description="Helical" evidence="7">
    <location>
        <begin position="189"/>
        <end position="209"/>
    </location>
</feature>